<evidence type="ECO:0000256" key="2">
    <source>
        <dbReference type="ARBA" id="ARBA00023125"/>
    </source>
</evidence>
<dbReference type="PROSITE" id="PS00041">
    <property type="entry name" value="HTH_ARAC_FAMILY_1"/>
    <property type="match status" value="1"/>
</dbReference>
<proteinExistence type="predicted"/>
<dbReference type="SUPFAM" id="SSF46689">
    <property type="entry name" value="Homeodomain-like"/>
    <property type="match status" value="2"/>
</dbReference>
<dbReference type="PANTHER" id="PTHR47893:SF1">
    <property type="entry name" value="REGULATORY PROTEIN PCHR"/>
    <property type="match status" value="1"/>
</dbReference>
<sequence>MTSFVSSKLYKDGRVLIKDERSESFIKQVVSVNNQYINLKVINSMIEENIYLNIVDNQIKQSYIQKLPKKNKQLQIRIILQGKLEKLDQISNKKVVYNENEISIEYKENIEESLLNKQGEHVKYICITLNELYINKNKYISDFFKKDFNKKFYEPNLKDRFIELFSREYNSGFDKIYLKNRTLEVINSIIEKVHKDTIRNNLLDDEDIKRVQKAKIIIDENFKENITIPLLSKKIALNQTKLKKLFKELFGKTVHEYLKDLRLEKALEFLKSNKYSIKEVALMSGYTNQGSFSYAFSSRYKCLPKDISKKSNL</sequence>
<dbReference type="InterPro" id="IPR053142">
    <property type="entry name" value="PchR_regulatory_protein"/>
</dbReference>
<accession>A0AA96I5D3</accession>
<dbReference type="GO" id="GO:0003700">
    <property type="term" value="F:DNA-binding transcription factor activity"/>
    <property type="evidence" value="ECO:0007669"/>
    <property type="project" value="InterPro"/>
</dbReference>
<keyword evidence="5" id="KW-0614">Plasmid</keyword>
<dbReference type="SMART" id="SM00342">
    <property type="entry name" value="HTH_ARAC"/>
    <property type="match status" value="1"/>
</dbReference>
<feature type="domain" description="HTH araC/xylS-type" evidence="4">
    <location>
        <begin position="212"/>
        <end position="310"/>
    </location>
</feature>
<keyword evidence="3" id="KW-0804">Transcription</keyword>
<gene>
    <name evidence="5" type="ORF">RJG54_11835</name>
</gene>
<organism evidence="5">
    <name type="scientific">Arcobacter sp. AZ-2023</name>
    <dbReference type="NCBI Taxonomy" id="3074453"/>
    <lineage>
        <taxon>Bacteria</taxon>
        <taxon>Pseudomonadati</taxon>
        <taxon>Campylobacterota</taxon>
        <taxon>Epsilonproteobacteria</taxon>
        <taxon>Campylobacterales</taxon>
        <taxon>Arcobacteraceae</taxon>
        <taxon>Arcobacter</taxon>
    </lineage>
</organism>
<dbReference type="InterPro" id="IPR018062">
    <property type="entry name" value="HTH_AraC-typ_CS"/>
</dbReference>
<dbReference type="InterPro" id="IPR009057">
    <property type="entry name" value="Homeodomain-like_sf"/>
</dbReference>
<geneLocation type="plasmid" evidence="5">
    <name>p133_LEO_107</name>
</geneLocation>
<dbReference type="PANTHER" id="PTHR47893">
    <property type="entry name" value="REGULATORY PROTEIN PCHR"/>
    <property type="match status" value="1"/>
</dbReference>
<reference evidence="5" key="1">
    <citation type="submission" date="2023-09" db="EMBL/GenBank/DDBJ databases">
        <title>Arcobacter tbilisiensis sp. nov. isolated from chicken meat in Tbilisi, Georgia.</title>
        <authorList>
            <person name="Matthias R."/>
            <person name="Zautner A.E."/>
        </authorList>
    </citation>
    <scope>NUCLEOTIDE SEQUENCE</scope>
    <source>
        <strain evidence="5">LEO 107</strain>
        <plasmid evidence="5">p133_LEO_107</plasmid>
    </source>
</reference>
<evidence type="ECO:0000259" key="4">
    <source>
        <dbReference type="PROSITE" id="PS01124"/>
    </source>
</evidence>
<protein>
    <submittedName>
        <fullName evidence="5">AraC family transcriptional regulator</fullName>
    </submittedName>
</protein>
<dbReference type="AlphaFoldDB" id="A0AA96I5D3"/>
<dbReference type="EMBL" id="CP134847">
    <property type="protein sequence ID" value="WNL18047.1"/>
    <property type="molecule type" value="Genomic_DNA"/>
</dbReference>
<name>A0AA96I5D3_9BACT</name>
<evidence type="ECO:0000256" key="1">
    <source>
        <dbReference type="ARBA" id="ARBA00023015"/>
    </source>
</evidence>
<dbReference type="GO" id="GO:0043565">
    <property type="term" value="F:sequence-specific DNA binding"/>
    <property type="evidence" value="ECO:0007669"/>
    <property type="project" value="InterPro"/>
</dbReference>
<evidence type="ECO:0000313" key="5">
    <source>
        <dbReference type="EMBL" id="WNL18047.1"/>
    </source>
</evidence>
<dbReference type="Pfam" id="PF12833">
    <property type="entry name" value="HTH_18"/>
    <property type="match status" value="1"/>
</dbReference>
<keyword evidence="1" id="KW-0805">Transcription regulation</keyword>
<keyword evidence="2" id="KW-0238">DNA-binding</keyword>
<dbReference type="PROSITE" id="PS01124">
    <property type="entry name" value="HTH_ARAC_FAMILY_2"/>
    <property type="match status" value="1"/>
</dbReference>
<dbReference type="Gene3D" id="1.10.10.60">
    <property type="entry name" value="Homeodomain-like"/>
    <property type="match status" value="2"/>
</dbReference>
<evidence type="ECO:0000256" key="3">
    <source>
        <dbReference type="ARBA" id="ARBA00023163"/>
    </source>
</evidence>
<dbReference type="InterPro" id="IPR018060">
    <property type="entry name" value="HTH_AraC"/>
</dbReference>